<evidence type="ECO:0000256" key="1">
    <source>
        <dbReference type="SAM" id="Phobius"/>
    </source>
</evidence>
<protein>
    <submittedName>
        <fullName evidence="2">Uncharacterized protein</fullName>
    </submittedName>
</protein>
<dbReference type="Proteomes" id="UP000242469">
    <property type="component" value="Unassembled WGS sequence"/>
</dbReference>
<keyword evidence="3" id="KW-1185">Reference proteome</keyword>
<evidence type="ECO:0000313" key="2">
    <source>
        <dbReference type="EMBL" id="SEB18594.1"/>
    </source>
</evidence>
<sequence>MSQNPKYSDHQETLIALVTHLAMTDWSARTATNLAKALSIDKSEIETVLSGFKGLFRQSKRKSKKTGDYFYSLQIRHARQWLNEVDDEDENDRKPPLESEYLTKLLDFVISKSAEERRNKIAVVGPWVTAFASLIVAGLAVVFKSS</sequence>
<dbReference type="STRING" id="1122198.SAMN02745729_13510"/>
<keyword evidence="1" id="KW-0812">Transmembrane</keyword>
<name>A0A1H4H9W6_9GAMM</name>
<reference evidence="3" key="1">
    <citation type="submission" date="2016-10" db="EMBL/GenBank/DDBJ databases">
        <authorList>
            <person name="Varghese N."/>
            <person name="Submissions S."/>
        </authorList>
    </citation>
    <scope>NUCLEOTIDE SEQUENCE [LARGE SCALE GENOMIC DNA]</scope>
    <source>
        <strain evidence="3">DSM 11526</strain>
    </source>
</reference>
<dbReference type="EMBL" id="FNRJ01000035">
    <property type="protein sequence ID" value="SEB18594.1"/>
    <property type="molecule type" value="Genomic_DNA"/>
</dbReference>
<keyword evidence="1" id="KW-1133">Transmembrane helix</keyword>
<evidence type="ECO:0000313" key="3">
    <source>
        <dbReference type="Proteomes" id="UP000242469"/>
    </source>
</evidence>
<gene>
    <name evidence="2" type="ORF">SAMN02745729_13510</name>
</gene>
<dbReference type="OrthoDB" id="7063304at2"/>
<dbReference type="RefSeq" id="WP_091828239.1">
    <property type="nucleotide sequence ID" value="NZ_FNRJ01000035.1"/>
</dbReference>
<feature type="transmembrane region" description="Helical" evidence="1">
    <location>
        <begin position="121"/>
        <end position="143"/>
    </location>
</feature>
<proteinExistence type="predicted"/>
<organism evidence="2 3">
    <name type="scientific">Marinobacterium iners DSM 11526</name>
    <dbReference type="NCBI Taxonomy" id="1122198"/>
    <lineage>
        <taxon>Bacteria</taxon>
        <taxon>Pseudomonadati</taxon>
        <taxon>Pseudomonadota</taxon>
        <taxon>Gammaproteobacteria</taxon>
        <taxon>Oceanospirillales</taxon>
        <taxon>Oceanospirillaceae</taxon>
        <taxon>Marinobacterium</taxon>
    </lineage>
</organism>
<dbReference type="AlphaFoldDB" id="A0A1H4H9W6"/>
<accession>A0A1H4H9W6</accession>
<keyword evidence="1" id="KW-0472">Membrane</keyword>